<dbReference type="STRING" id="169427.SAMN05192548_100812"/>
<dbReference type="Proteomes" id="UP000184395">
    <property type="component" value="Unassembled WGS sequence"/>
</dbReference>
<organism evidence="1 2">
    <name type="scientific">Paraburkholderia terricola</name>
    <dbReference type="NCBI Taxonomy" id="169427"/>
    <lineage>
        <taxon>Bacteria</taxon>
        <taxon>Pseudomonadati</taxon>
        <taxon>Pseudomonadota</taxon>
        <taxon>Betaproteobacteria</taxon>
        <taxon>Burkholderiales</taxon>
        <taxon>Burkholderiaceae</taxon>
        <taxon>Paraburkholderia</taxon>
    </lineage>
</organism>
<name>A0A1M6MNN3_9BURK</name>
<dbReference type="AlphaFoldDB" id="A0A1M6MNN3"/>
<evidence type="ECO:0000313" key="1">
    <source>
        <dbReference type="EMBL" id="SHJ85098.1"/>
    </source>
</evidence>
<dbReference type="Pfam" id="PF09476">
    <property type="entry name" value="Pilus_CpaD"/>
    <property type="match status" value="1"/>
</dbReference>
<accession>A0A1M6MNN3</accession>
<protein>
    <submittedName>
        <fullName evidence="1">Pilus biogenesis CpaD protein (Pilus_cpaD)</fullName>
    </submittedName>
</protein>
<sequence length="133" mass="14205">MTSARISRLLRLPRLVALTLACITAAGVGGCVKPPRTMPDASIIPFDGHLALPPDCAILARPSVLTDAGWRRPDMAWGCATYTNLAAQLAHPRDIVKPESLGPADAAVAASAVHRYQTERVTPLDKTTTRDPR</sequence>
<evidence type="ECO:0000313" key="2">
    <source>
        <dbReference type="Proteomes" id="UP000184395"/>
    </source>
</evidence>
<gene>
    <name evidence="1" type="ORF">SAMN05192548_100812</name>
</gene>
<dbReference type="InterPro" id="IPR019027">
    <property type="entry name" value="Pilus_biogenesis_CpaD-related"/>
</dbReference>
<dbReference type="PROSITE" id="PS51257">
    <property type="entry name" value="PROKAR_LIPOPROTEIN"/>
    <property type="match status" value="1"/>
</dbReference>
<reference evidence="1 2" key="1">
    <citation type="submission" date="2016-11" db="EMBL/GenBank/DDBJ databases">
        <authorList>
            <person name="Jaros S."/>
            <person name="Januszkiewicz K."/>
            <person name="Wedrychowicz H."/>
        </authorList>
    </citation>
    <scope>NUCLEOTIDE SEQUENCE [LARGE SCALE GENOMIC DNA]</scope>
    <source>
        <strain evidence="1 2">LMG 20594</strain>
    </source>
</reference>
<dbReference type="RefSeq" id="WP_073428309.1">
    <property type="nucleotide sequence ID" value="NZ_CADFGY010000010.1"/>
</dbReference>
<dbReference type="OrthoDB" id="8596237at2"/>
<dbReference type="EMBL" id="FRAB01000008">
    <property type="protein sequence ID" value="SHJ85098.1"/>
    <property type="molecule type" value="Genomic_DNA"/>
</dbReference>
<proteinExistence type="predicted"/>